<keyword evidence="3" id="KW-1185">Reference proteome</keyword>
<feature type="transmembrane region" description="Helical" evidence="1">
    <location>
        <begin position="59"/>
        <end position="77"/>
    </location>
</feature>
<dbReference type="PANTHER" id="PTHR40076">
    <property type="entry name" value="MEMBRANE PROTEIN-RELATED"/>
    <property type="match status" value="1"/>
</dbReference>
<dbReference type="Proteomes" id="UP000248917">
    <property type="component" value="Unassembled WGS sequence"/>
</dbReference>
<keyword evidence="1" id="KW-1133">Transmembrane helix</keyword>
<keyword evidence="1" id="KW-0472">Membrane</keyword>
<dbReference type="OrthoDB" id="825622at2"/>
<comment type="caution">
    <text evidence="2">The sequence shown here is derived from an EMBL/GenBank/DDBJ whole genome shotgun (WGS) entry which is preliminary data.</text>
</comment>
<dbReference type="PANTHER" id="PTHR40076:SF1">
    <property type="entry name" value="MEMBRANE PROTEIN"/>
    <property type="match status" value="1"/>
</dbReference>
<dbReference type="RefSeq" id="WP_111391735.1">
    <property type="nucleotide sequence ID" value="NZ_QKTX01000003.1"/>
</dbReference>
<feature type="transmembrane region" description="Helical" evidence="1">
    <location>
        <begin position="159"/>
        <end position="176"/>
    </location>
</feature>
<evidence type="ECO:0000256" key="1">
    <source>
        <dbReference type="SAM" id="Phobius"/>
    </source>
</evidence>
<feature type="transmembrane region" description="Helical" evidence="1">
    <location>
        <begin position="97"/>
        <end position="121"/>
    </location>
</feature>
<reference evidence="2 3" key="1">
    <citation type="submission" date="2018-06" db="EMBL/GenBank/DDBJ databases">
        <title>Genomic Encyclopedia of Archaeal and Bacterial Type Strains, Phase II (KMG-II): from individual species to whole genera.</title>
        <authorList>
            <person name="Goeker M."/>
        </authorList>
    </citation>
    <scope>NUCLEOTIDE SEQUENCE [LARGE SCALE GENOMIC DNA]</scope>
    <source>
        <strain evidence="2 3">T4</strain>
    </source>
</reference>
<organism evidence="2 3">
    <name type="scientific">Algoriphagus aquaeductus</name>
    <dbReference type="NCBI Taxonomy" id="475299"/>
    <lineage>
        <taxon>Bacteria</taxon>
        <taxon>Pseudomonadati</taxon>
        <taxon>Bacteroidota</taxon>
        <taxon>Cytophagia</taxon>
        <taxon>Cytophagales</taxon>
        <taxon>Cyclobacteriaceae</taxon>
        <taxon>Algoriphagus</taxon>
    </lineage>
</organism>
<evidence type="ECO:0000313" key="2">
    <source>
        <dbReference type="EMBL" id="PZV85265.1"/>
    </source>
</evidence>
<feature type="transmembrane region" description="Helical" evidence="1">
    <location>
        <begin position="127"/>
        <end position="147"/>
    </location>
</feature>
<gene>
    <name evidence="2" type="ORF">CLV31_10355</name>
</gene>
<keyword evidence="1" id="KW-0812">Transmembrane</keyword>
<sequence>MEAERLNKLLTVSVDFDIKESFVKAWELFKSQALFHVMYMLLILSIQGLVVIYVQEYMIIYSAFLAPALYSGFFLVANKISRGEPVIYPDYFGGFRFWLPLVGISLLSQVLVALGLFALVIPGVYLAVGYLFAMLMGIFGGLDVWSAMEWSRKLITRNWWQFFALLMILIAMNLLGLLLAGIGLLVSFPMTFLVLYVIFEDMTQEVFSEEGAGITHGPEA</sequence>
<protein>
    <submittedName>
        <fullName evidence="2">Uncharacterized protein</fullName>
    </submittedName>
</protein>
<feature type="transmembrane region" description="Helical" evidence="1">
    <location>
        <begin position="33"/>
        <end position="53"/>
    </location>
</feature>
<accession>A0A326RTB4</accession>
<evidence type="ECO:0000313" key="3">
    <source>
        <dbReference type="Proteomes" id="UP000248917"/>
    </source>
</evidence>
<name>A0A326RTB4_9BACT</name>
<dbReference type="AlphaFoldDB" id="A0A326RTB4"/>
<dbReference type="InterPro" id="IPR010380">
    <property type="entry name" value="DUF975"/>
</dbReference>
<proteinExistence type="predicted"/>
<dbReference type="EMBL" id="QKTX01000003">
    <property type="protein sequence ID" value="PZV85265.1"/>
    <property type="molecule type" value="Genomic_DNA"/>
</dbReference>